<dbReference type="OrthoDB" id="9812897at2"/>
<dbReference type="Proteomes" id="UP000282184">
    <property type="component" value="Unassembled WGS sequence"/>
</dbReference>
<dbReference type="EMBL" id="RXOF01000003">
    <property type="protein sequence ID" value="RTQ51696.1"/>
    <property type="molecule type" value="Genomic_DNA"/>
</dbReference>
<dbReference type="InterPro" id="IPR012427">
    <property type="entry name" value="DUF1622"/>
</dbReference>
<dbReference type="PANTHER" id="PTHR38468">
    <property type="entry name" value="SLL0939 PROTEIN"/>
    <property type="match status" value="1"/>
</dbReference>
<reference evidence="2 3" key="1">
    <citation type="submission" date="2018-12" db="EMBL/GenBank/DDBJ databases">
        <title>Hymenobacter gummosus sp. nov., isolated from a spring.</title>
        <authorList>
            <person name="Nie L."/>
        </authorList>
    </citation>
    <scope>NUCLEOTIDE SEQUENCE [LARGE SCALE GENOMIC DNA]</scope>
    <source>
        <strain evidence="2 3">KCTC 52166</strain>
    </source>
</reference>
<gene>
    <name evidence="2" type="ORF">EJV47_07830</name>
</gene>
<accession>A0A3S0HB24</accession>
<dbReference type="AlphaFoldDB" id="A0A3S0HB24"/>
<evidence type="ECO:0000313" key="3">
    <source>
        <dbReference type="Proteomes" id="UP000282184"/>
    </source>
</evidence>
<name>A0A3S0HB24_9BACT</name>
<protein>
    <submittedName>
        <fullName evidence="2">DUF1622 domain-containing protein</fullName>
    </submittedName>
</protein>
<dbReference type="RefSeq" id="WP_126692588.1">
    <property type="nucleotide sequence ID" value="NZ_RXOF01000003.1"/>
</dbReference>
<dbReference type="PANTHER" id="PTHR38468:SF1">
    <property type="entry name" value="SLL0939 PROTEIN"/>
    <property type="match status" value="1"/>
</dbReference>
<dbReference type="Pfam" id="PF07784">
    <property type="entry name" value="DUF1622"/>
    <property type="match status" value="1"/>
</dbReference>
<evidence type="ECO:0000256" key="1">
    <source>
        <dbReference type="SAM" id="Phobius"/>
    </source>
</evidence>
<sequence>MRCPVLLPLLLSVPAPGRFELVEGSVRGLVQWLKLGVEAVGAGVIGIGILTALGQLLPMLLRRRPANFTAVRLSLARYLALALEFQLGADILSTAIAPSWQQIGQLGAIAVIRTALNFFLTREMKEEQASAAEEVVDAKAEGESIKN</sequence>
<comment type="caution">
    <text evidence="2">The sequence shown here is derived from an EMBL/GenBank/DDBJ whole genome shotgun (WGS) entry which is preliminary data.</text>
</comment>
<keyword evidence="1" id="KW-0472">Membrane</keyword>
<keyword evidence="1" id="KW-0812">Transmembrane</keyword>
<feature type="transmembrane region" description="Helical" evidence="1">
    <location>
        <begin position="35"/>
        <end position="57"/>
    </location>
</feature>
<keyword evidence="3" id="KW-1185">Reference proteome</keyword>
<evidence type="ECO:0000313" key="2">
    <source>
        <dbReference type="EMBL" id="RTQ51696.1"/>
    </source>
</evidence>
<organism evidence="2 3">
    <name type="scientific">Hymenobacter gummosus</name>
    <dbReference type="NCBI Taxonomy" id="1776032"/>
    <lineage>
        <taxon>Bacteria</taxon>
        <taxon>Pseudomonadati</taxon>
        <taxon>Bacteroidota</taxon>
        <taxon>Cytophagia</taxon>
        <taxon>Cytophagales</taxon>
        <taxon>Hymenobacteraceae</taxon>
        <taxon>Hymenobacter</taxon>
    </lineage>
</organism>
<proteinExistence type="predicted"/>
<keyword evidence="1" id="KW-1133">Transmembrane helix</keyword>